<keyword evidence="10" id="KW-1185">Reference proteome</keyword>
<evidence type="ECO:0000256" key="8">
    <source>
        <dbReference type="RuleBase" id="RU366017"/>
    </source>
</evidence>
<sequence>MYIITKIPNLAIVMVTDQWINNITETPITIIGKNGTSREISETRNQMDGVTTCRYITTVALTNTVENPESLEIQSRNGEIMSIPFKHAKTTAPSKVMICISPQFAAEQWQLFIMHVHISRHFGAHMHIYITSIIESYFKIMLEYEKAGYVTIQKWIRMKFIDPKSDYFDPNPHVEWRNQAGAQTDCLLQYKEAVDYIAFFDIDDLLFPKYATSYWDEINFRFSSRPNASYLYYERHEYEFIKPKTVDQLNFLEIMRSMKPAWFIKPGKFVIRPEYYNTTWIEFSGRLPQDSRVEVDSPHLIHVQNQKQQDSNDTIKNSLKITFDRMDGKLKEMVASKSNNFGTCPNADECYLPQRQEYPCIHSDANYKSGPKMIPFSFHYATDITWSDKIGC</sequence>
<evidence type="ECO:0000256" key="3">
    <source>
        <dbReference type="ARBA" id="ARBA00022676"/>
    </source>
</evidence>
<evidence type="ECO:0000256" key="1">
    <source>
        <dbReference type="ARBA" id="ARBA00004167"/>
    </source>
</evidence>
<keyword evidence="6" id="KW-1133">Transmembrane helix</keyword>
<evidence type="ECO:0000313" key="9">
    <source>
        <dbReference type="EMBL" id="CAI5452458.1"/>
    </source>
</evidence>
<keyword evidence="4 8" id="KW-0808">Transferase</keyword>
<dbReference type="AlphaFoldDB" id="A0A9P1IZW0"/>
<name>A0A9P1IZW0_9PELO</name>
<evidence type="ECO:0000256" key="6">
    <source>
        <dbReference type="ARBA" id="ARBA00022989"/>
    </source>
</evidence>
<dbReference type="PANTHER" id="PTHR21645:SF14">
    <property type="entry name" value="GLYCOSYLTRANSFERASE FAMILY 92 PROTEIN-RELATED"/>
    <property type="match status" value="1"/>
</dbReference>
<dbReference type="EMBL" id="CANHGI010000005">
    <property type="protein sequence ID" value="CAI5452458.1"/>
    <property type="molecule type" value="Genomic_DNA"/>
</dbReference>
<proteinExistence type="inferred from homology"/>
<dbReference type="GO" id="GO:0016020">
    <property type="term" value="C:membrane"/>
    <property type="evidence" value="ECO:0007669"/>
    <property type="project" value="UniProtKB-SubCell"/>
</dbReference>
<dbReference type="Proteomes" id="UP001152747">
    <property type="component" value="Unassembled WGS sequence"/>
</dbReference>
<dbReference type="InterPro" id="IPR052012">
    <property type="entry name" value="GTase_92"/>
</dbReference>
<dbReference type="PANTHER" id="PTHR21645">
    <property type="entry name" value="GLYCOSYLTRANSFERASE FAMILY 92 PROTEIN"/>
    <property type="match status" value="1"/>
</dbReference>
<comment type="similarity">
    <text evidence="2 8">Belongs to the glycosyltransferase 92 family.</text>
</comment>
<evidence type="ECO:0000256" key="5">
    <source>
        <dbReference type="ARBA" id="ARBA00022692"/>
    </source>
</evidence>
<dbReference type="EC" id="2.4.1.-" evidence="8"/>
<organism evidence="9 10">
    <name type="scientific">Caenorhabditis angaria</name>
    <dbReference type="NCBI Taxonomy" id="860376"/>
    <lineage>
        <taxon>Eukaryota</taxon>
        <taxon>Metazoa</taxon>
        <taxon>Ecdysozoa</taxon>
        <taxon>Nematoda</taxon>
        <taxon>Chromadorea</taxon>
        <taxon>Rhabditida</taxon>
        <taxon>Rhabditina</taxon>
        <taxon>Rhabditomorpha</taxon>
        <taxon>Rhabditoidea</taxon>
        <taxon>Rhabditidae</taxon>
        <taxon>Peloderinae</taxon>
        <taxon>Caenorhabditis</taxon>
    </lineage>
</organism>
<keyword evidence="3 8" id="KW-0328">Glycosyltransferase</keyword>
<evidence type="ECO:0000256" key="7">
    <source>
        <dbReference type="ARBA" id="ARBA00023136"/>
    </source>
</evidence>
<dbReference type="OrthoDB" id="5777994at2759"/>
<accession>A0A9P1IZW0</accession>
<comment type="subcellular location">
    <subcellularLocation>
        <location evidence="1">Membrane</location>
        <topology evidence="1">Single-pass membrane protein</topology>
    </subcellularLocation>
</comment>
<comment type="caution">
    <text evidence="9">The sequence shown here is derived from an EMBL/GenBank/DDBJ whole genome shotgun (WGS) entry which is preliminary data.</text>
</comment>
<dbReference type="GO" id="GO:0016757">
    <property type="term" value="F:glycosyltransferase activity"/>
    <property type="evidence" value="ECO:0007669"/>
    <property type="project" value="UniProtKB-UniRule"/>
</dbReference>
<keyword evidence="7" id="KW-0472">Membrane</keyword>
<reference evidence="9" key="1">
    <citation type="submission" date="2022-11" db="EMBL/GenBank/DDBJ databases">
        <authorList>
            <person name="Kikuchi T."/>
        </authorList>
    </citation>
    <scope>NUCLEOTIDE SEQUENCE</scope>
    <source>
        <strain evidence="9">PS1010</strain>
    </source>
</reference>
<protein>
    <recommendedName>
        <fullName evidence="8">Glycosyltransferase family 92 protein</fullName>
        <ecNumber evidence="8">2.4.1.-</ecNumber>
    </recommendedName>
</protein>
<dbReference type="InterPro" id="IPR008166">
    <property type="entry name" value="Glyco_transf_92"/>
</dbReference>
<keyword evidence="5" id="KW-0812">Transmembrane</keyword>
<evidence type="ECO:0000256" key="4">
    <source>
        <dbReference type="ARBA" id="ARBA00022679"/>
    </source>
</evidence>
<gene>
    <name evidence="9" type="ORF">CAMP_LOCUS15095</name>
</gene>
<dbReference type="Pfam" id="PF01697">
    <property type="entry name" value="Glyco_transf_92"/>
    <property type="match status" value="1"/>
</dbReference>
<evidence type="ECO:0000256" key="2">
    <source>
        <dbReference type="ARBA" id="ARBA00007647"/>
    </source>
</evidence>
<evidence type="ECO:0000313" key="10">
    <source>
        <dbReference type="Proteomes" id="UP001152747"/>
    </source>
</evidence>